<evidence type="ECO:0000256" key="1">
    <source>
        <dbReference type="ARBA" id="ARBA00022747"/>
    </source>
</evidence>
<dbReference type="SUPFAM" id="SSF116734">
    <property type="entry name" value="DNA methylase specificity domain"/>
    <property type="match status" value="1"/>
</dbReference>
<dbReference type="Gene3D" id="3.90.220.20">
    <property type="entry name" value="DNA methylase specificity domains"/>
    <property type="match status" value="1"/>
</dbReference>
<keyword evidence="2" id="KW-0238">DNA-binding</keyword>
<dbReference type="AlphaFoldDB" id="A0A7T3X287"/>
<evidence type="ECO:0000313" key="3">
    <source>
        <dbReference type="EMBL" id="QQA60866.1"/>
    </source>
</evidence>
<organism evidence="4">
    <name type="scientific">Aeromonas caviae</name>
    <name type="common">Aeromonas punctata</name>
    <dbReference type="NCBI Taxonomy" id="648"/>
    <lineage>
        <taxon>Bacteria</taxon>
        <taxon>Pseudomonadati</taxon>
        <taxon>Pseudomonadota</taxon>
        <taxon>Gammaproteobacteria</taxon>
        <taxon>Aeromonadales</taxon>
        <taxon>Aeromonadaceae</taxon>
        <taxon>Aeromonas</taxon>
    </lineage>
</organism>
<protein>
    <submittedName>
        <fullName evidence="4">Uncharacterized protein</fullName>
    </submittedName>
</protein>
<gene>
    <name evidence="3" type="ORF">JC965_24175</name>
    <name evidence="4" type="ORF">JC965_24295</name>
</gene>
<accession>A0A7T3X287</accession>
<evidence type="ECO:0000313" key="4">
    <source>
        <dbReference type="EMBL" id="QQA60882.1"/>
    </source>
</evidence>
<dbReference type="InterPro" id="IPR044946">
    <property type="entry name" value="Restrct_endonuc_typeI_TRD_sf"/>
</dbReference>
<dbReference type="GO" id="GO:0009307">
    <property type="term" value="P:DNA restriction-modification system"/>
    <property type="evidence" value="ECO:0007669"/>
    <property type="project" value="UniProtKB-KW"/>
</dbReference>
<dbReference type="GO" id="GO:0003677">
    <property type="term" value="F:DNA binding"/>
    <property type="evidence" value="ECO:0007669"/>
    <property type="project" value="UniProtKB-KW"/>
</dbReference>
<evidence type="ECO:0000256" key="2">
    <source>
        <dbReference type="ARBA" id="ARBA00023125"/>
    </source>
</evidence>
<dbReference type="EMBL" id="CP065937">
    <property type="protein sequence ID" value="QQA60866.1"/>
    <property type="molecule type" value="Genomic_DNA"/>
</dbReference>
<proteinExistence type="predicted"/>
<dbReference type="EMBL" id="CP065937">
    <property type="protein sequence ID" value="QQA60882.1"/>
    <property type="molecule type" value="Genomic_DNA"/>
</dbReference>
<keyword evidence="1" id="KW-0680">Restriction system</keyword>
<sequence>MSQAEASQLLGLAGKYRPYPEYKGAGVEWVGDVPEHWRVGRLGSFGYFIAGCGFPHEDQGRQDEIYPFYKVSDTNHVGNEKYLSKADNYVSKDIASKLGARICSAGDYVSQGRGCVAWKQEANSYSGNSDNKCDTHG</sequence>
<reference evidence="4" key="1">
    <citation type="submission" date="2020-12" db="EMBL/GenBank/DDBJ databases">
        <title>GES Beta-lactamases isolated from hospital effluents in Brazil.</title>
        <authorList>
            <person name="Conte D."/>
            <person name="Mesa D."/>
            <person name="Palmeiro J.K."/>
            <person name="Dalla-Costa L.M."/>
        </authorList>
    </citation>
    <scope>NUCLEOTIDE SEQUENCE [LARGE SCALE GENOMIC DNA]</scope>
    <source>
        <strain evidence="4">Aero21</strain>
    </source>
</reference>
<name>A0A7T3X287_AERCA</name>